<dbReference type="AlphaFoldDB" id="A0A928V0C8"/>
<feature type="signal peptide" evidence="1">
    <location>
        <begin position="1"/>
        <end position="22"/>
    </location>
</feature>
<evidence type="ECO:0008006" key="4">
    <source>
        <dbReference type="Google" id="ProtNLM"/>
    </source>
</evidence>
<proteinExistence type="predicted"/>
<name>A0A928V0C8_9SPHI</name>
<keyword evidence="3" id="KW-1185">Reference proteome</keyword>
<gene>
    <name evidence="2" type="ORF">C4F49_10705</name>
</gene>
<evidence type="ECO:0000313" key="2">
    <source>
        <dbReference type="EMBL" id="MBE8714152.1"/>
    </source>
</evidence>
<protein>
    <recommendedName>
        <fullName evidence="4">DUF4919 domain-containing protein</fullName>
    </recommendedName>
</protein>
<comment type="caution">
    <text evidence="2">The sequence shown here is derived from an EMBL/GenBank/DDBJ whole genome shotgun (WGS) entry which is preliminary data.</text>
</comment>
<feature type="chain" id="PRO_5037875378" description="DUF4919 domain-containing protein" evidence="1">
    <location>
        <begin position="23"/>
        <end position="258"/>
    </location>
</feature>
<evidence type="ECO:0000313" key="3">
    <source>
        <dbReference type="Proteomes" id="UP000616201"/>
    </source>
</evidence>
<accession>A0A928V0C8</accession>
<keyword evidence="1" id="KW-0732">Signal</keyword>
<organism evidence="2 3">
    <name type="scientific">Sphingobacterium hungaricum</name>
    <dbReference type="NCBI Taxonomy" id="2082723"/>
    <lineage>
        <taxon>Bacteria</taxon>
        <taxon>Pseudomonadati</taxon>
        <taxon>Bacteroidota</taxon>
        <taxon>Sphingobacteriia</taxon>
        <taxon>Sphingobacteriales</taxon>
        <taxon>Sphingobacteriaceae</taxon>
        <taxon>Sphingobacterium</taxon>
    </lineage>
</organism>
<dbReference type="EMBL" id="PRDK01000005">
    <property type="protein sequence ID" value="MBE8714152.1"/>
    <property type="molecule type" value="Genomic_DNA"/>
</dbReference>
<dbReference type="RefSeq" id="WP_196934326.1">
    <property type="nucleotide sequence ID" value="NZ_MU158697.1"/>
</dbReference>
<evidence type="ECO:0000256" key="1">
    <source>
        <dbReference type="SAM" id="SignalP"/>
    </source>
</evidence>
<reference evidence="2" key="1">
    <citation type="submission" date="2018-02" db="EMBL/GenBank/DDBJ databases">
        <authorList>
            <person name="Vasarhelyi B.M."/>
            <person name="Deshmukh S."/>
            <person name="Balint B."/>
            <person name="Kukolya J."/>
        </authorList>
    </citation>
    <scope>NUCLEOTIDE SEQUENCE</scope>
    <source>
        <strain evidence="2">KB22</strain>
    </source>
</reference>
<sequence>MSLKLRLILTTALVFVALTISAESKTRVSAFLGIAKHRNLDAGVTTEAKTYFQTEIDKTTKRAFSEKNKSYLENKIKAIESDSKIPQRYKAYWKTYLLYYTALYYKDVVKDDNKAEEFIEKAIANAKSNLANSEDYALYATCVSYSIQFASRIKMLGMSDKVKALAEKSLQLDANNVRAYCVLIQLNYFTPKFFGGMSKVESLGLKAIKLPIQSDNNMYAPRWGKYTVYDLVYKYYKSSNKTAEANKVKTAQKQEFPN</sequence>
<dbReference type="Proteomes" id="UP000616201">
    <property type="component" value="Unassembled WGS sequence"/>
</dbReference>